<protein>
    <submittedName>
        <fullName evidence="1">Uncharacterized protein</fullName>
    </submittedName>
</protein>
<dbReference type="EMBL" id="NBTZ01000102">
    <property type="protein sequence ID" value="OTP71243.1"/>
    <property type="molecule type" value="Genomic_DNA"/>
</dbReference>
<sequence>MSGSMGYASVTAMVEVAVSKTFNPSPTAAIHRDGLLPALNLAVPSLPDRDSFSPEFRSTPP</sequence>
<gene>
    <name evidence="1" type="ORF">PAMC26577_25240</name>
</gene>
<accession>A0A242MJV2</accession>
<organism evidence="1 2">
    <name type="scientific">Caballeronia sordidicola</name>
    <name type="common">Burkholderia sordidicola</name>
    <dbReference type="NCBI Taxonomy" id="196367"/>
    <lineage>
        <taxon>Bacteria</taxon>
        <taxon>Pseudomonadati</taxon>
        <taxon>Pseudomonadota</taxon>
        <taxon>Betaproteobacteria</taxon>
        <taxon>Burkholderiales</taxon>
        <taxon>Burkholderiaceae</taxon>
        <taxon>Caballeronia</taxon>
    </lineage>
</organism>
<evidence type="ECO:0000313" key="1">
    <source>
        <dbReference type="EMBL" id="OTP71243.1"/>
    </source>
</evidence>
<dbReference type="Proteomes" id="UP000195221">
    <property type="component" value="Unassembled WGS sequence"/>
</dbReference>
<comment type="caution">
    <text evidence="1">The sequence shown here is derived from an EMBL/GenBank/DDBJ whole genome shotgun (WGS) entry which is preliminary data.</text>
</comment>
<reference evidence="1 2" key="1">
    <citation type="submission" date="2017-03" db="EMBL/GenBank/DDBJ databases">
        <title>Genome analysis of strain PAMC 26577.</title>
        <authorList>
            <person name="Oh H.-M."/>
            <person name="Yang J.-A."/>
        </authorList>
    </citation>
    <scope>NUCLEOTIDE SEQUENCE [LARGE SCALE GENOMIC DNA]</scope>
    <source>
        <strain evidence="1 2">PAMC 26577</strain>
    </source>
</reference>
<evidence type="ECO:0000313" key="2">
    <source>
        <dbReference type="Proteomes" id="UP000195221"/>
    </source>
</evidence>
<name>A0A242MJV2_CABSO</name>
<dbReference type="AlphaFoldDB" id="A0A242MJV2"/>
<proteinExistence type="predicted"/>